<evidence type="ECO:0000259" key="2">
    <source>
        <dbReference type="Pfam" id="PF02371"/>
    </source>
</evidence>
<dbReference type="EMBL" id="FMHU01000001">
    <property type="protein sequence ID" value="SCL14807.1"/>
    <property type="molecule type" value="Genomic_DNA"/>
</dbReference>
<dbReference type="NCBIfam" id="NF033542">
    <property type="entry name" value="transpos_IS110"/>
    <property type="match status" value="1"/>
</dbReference>
<dbReference type="InterPro" id="IPR047650">
    <property type="entry name" value="Transpos_IS110"/>
</dbReference>
<evidence type="ECO:0000259" key="1">
    <source>
        <dbReference type="Pfam" id="PF01548"/>
    </source>
</evidence>
<accession>A0A1C6RCH8</accession>
<dbReference type="AlphaFoldDB" id="A0A1C6RCH8"/>
<dbReference type="GO" id="GO:0006313">
    <property type="term" value="P:DNA transposition"/>
    <property type="evidence" value="ECO:0007669"/>
    <property type="project" value="InterPro"/>
</dbReference>
<dbReference type="RefSeq" id="WP_091452879.1">
    <property type="nucleotide sequence ID" value="NZ_FMHU01000001.1"/>
</dbReference>
<reference evidence="4" key="1">
    <citation type="submission" date="2016-06" db="EMBL/GenBank/DDBJ databases">
        <authorList>
            <person name="Varghese N."/>
        </authorList>
    </citation>
    <scope>NUCLEOTIDE SEQUENCE [LARGE SCALE GENOMIC DNA]</scope>
    <source>
        <strain evidence="4">DSM 46123</strain>
    </source>
</reference>
<dbReference type="InterPro" id="IPR002525">
    <property type="entry name" value="Transp_IS110-like_N"/>
</dbReference>
<evidence type="ECO:0000313" key="3">
    <source>
        <dbReference type="EMBL" id="SCL14807.1"/>
    </source>
</evidence>
<feature type="domain" description="Transposase IS116/IS110/IS902 C-terminal" evidence="2">
    <location>
        <begin position="276"/>
        <end position="360"/>
    </location>
</feature>
<feature type="domain" description="Transposase IS110-like N-terminal" evidence="1">
    <location>
        <begin position="15"/>
        <end position="167"/>
    </location>
</feature>
<dbReference type="Pfam" id="PF01548">
    <property type="entry name" value="DEDD_Tnp_IS110"/>
    <property type="match status" value="1"/>
</dbReference>
<evidence type="ECO:0000313" key="4">
    <source>
        <dbReference type="Proteomes" id="UP000198906"/>
    </source>
</evidence>
<proteinExistence type="predicted"/>
<dbReference type="STRING" id="47866.GA0074694_0924"/>
<dbReference type="InterPro" id="IPR003346">
    <property type="entry name" value="Transposase_20"/>
</dbReference>
<gene>
    <name evidence="3" type="ORF">GA0074694_0924</name>
</gene>
<protein>
    <submittedName>
        <fullName evidence="3">Transposase IS116/IS110/IS902 family protein</fullName>
    </submittedName>
</protein>
<dbReference type="Proteomes" id="UP000198906">
    <property type="component" value="Unassembled WGS sequence"/>
</dbReference>
<dbReference type="GO" id="GO:0003677">
    <property type="term" value="F:DNA binding"/>
    <property type="evidence" value="ECO:0007669"/>
    <property type="project" value="InterPro"/>
</dbReference>
<dbReference type="PANTHER" id="PTHR33055">
    <property type="entry name" value="TRANSPOSASE FOR INSERTION SEQUENCE ELEMENT IS1111A"/>
    <property type="match status" value="1"/>
</dbReference>
<dbReference type="PANTHER" id="PTHR33055:SF3">
    <property type="entry name" value="PUTATIVE TRANSPOSASE FOR IS117-RELATED"/>
    <property type="match status" value="1"/>
</dbReference>
<dbReference type="GO" id="GO:0004803">
    <property type="term" value="F:transposase activity"/>
    <property type="evidence" value="ECO:0007669"/>
    <property type="project" value="InterPro"/>
</dbReference>
<organism evidence="3 4">
    <name type="scientific">Micromonospora inyonensis</name>
    <dbReference type="NCBI Taxonomy" id="47866"/>
    <lineage>
        <taxon>Bacteria</taxon>
        <taxon>Bacillati</taxon>
        <taxon>Actinomycetota</taxon>
        <taxon>Actinomycetes</taxon>
        <taxon>Micromonosporales</taxon>
        <taxon>Micromonosporaceae</taxon>
        <taxon>Micromonospora</taxon>
    </lineage>
</organism>
<dbReference type="Pfam" id="PF02371">
    <property type="entry name" value="Transposase_20"/>
    <property type="match status" value="1"/>
</dbReference>
<name>A0A1C6RCH8_9ACTN</name>
<keyword evidence="4" id="KW-1185">Reference proteome</keyword>
<sequence length="414" mass="45760">MSVTDTAVPARGNSAGVDWAKDDYAVCVVDADGEPLERLALKYTRTGLRRLIDLLDRHRVDAVGIERPDGPIVDALLAADTTVYVIPPSQVKALRRRYGSAGNKDDRFDAYVLADTVRTDRRRLTPLVLDSETTTGLRKLCRARKDLVAHRIAVANQLRAHLATTLPATVELFNEIDSSISRQFLTRFTTQDALDWLSPKRLAAWLKSASYCGRTDPAVLHARINAAPRGATGNYGQTLAGITRAYLATLAAIVAQIDALNQQITEALDLHPDRDIFTSLPRSGTVRAARLLAEIGDARGRFPTPASLACLAGVAPSTRESGKVRIVTFRWAVDKQLRDAVCDFAGDSRHANPWAADLYQRARARGHDHPHAVRILARAWLDIIWKCWTTNTPYDPDRHRALQHLLKQDHQVAA</sequence>